<dbReference type="Proteomes" id="UP000236291">
    <property type="component" value="Unassembled WGS sequence"/>
</dbReference>
<dbReference type="GO" id="GO:0010027">
    <property type="term" value="P:thylakoid membrane organization"/>
    <property type="evidence" value="ECO:0007669"/>
    <property type="project" value="TreeGrafter"/>
</dbReference>
<dbReference type="AlphaFoldDB" id="A0A2K3PK76"/>
<reference evidence="2 3" key="1">
    <citation type="journal article" date="2014" name="Am. J. Bot.">
        <title>Genome assembly and annotation for red clover (Trifolium pratense; Fabaceae).</title>
        <authorList>
            <person name="Istvanek J."/>
            <person name="Jaros M."/>
            <person name="Krenek A."/>
            <person name="Repkova J."/>
        </authorList>
    </citation>
    <scope>NUCLEOTIDE SEQUENCE [LARGE SCALE GENOMIC DNA]</scope>
    <source>
        <strain evidence="3">cv. Tatra</strain>
        <tissue evidence="2">Young leaves</tissue>
    </source>
</reference>
<dbReference type="STRING" id="57577.A0A2K3PK76"/>
<dbReference type="InterPro" id="IPR051943">
    <property type="entry name" value="TRAFAC_Dynamin-like_GTPase"/>
</dbReference>
<dbReference type="EMBL" id="ASHM01007884">
    <property type="protein sequence ID" value="PNY15677.1"/>
    <property type="molecule type" value="Genomic_DNA"/>
</dbReference>
<name>A0A2K3PK76_TRIPR</name>
<organism evidence="2 3">
    <name type="scientific">Trifolium pratense</name>
    <name type="common">Red clover</name>
    <dbReference type="NCBI Taxonomy" id="57577"/>
    <lineage>
        <taxon>Eukaryota</taxon>
        <taxon>Viridiplantae</taxon>
        <taxon>Streptophyta</taxon>
        <taxon>Embryophyta</taxon>
        <taxon>Tracheophyta</taxon>
        <taxon>Spermatophyta</taxon>
        <taxon>Magnoliopsida</taxon>
        <taxon>eudicotyledons</taxon>
        <taxon>Gunneridae</taxon>
        <taxon>Pentapetalae</taxon>
        <taxon>rosids</taxon>
        <taxon>fabids</taxon>
        <taxon>Fabales</taxon>
        <taxon>Fabaceae</taxon>
        <taxon>Papilionoideae</taxon>
        <taxon>50 kb inversion clade</taxon>
        <taxon>NPAAA clade</taxon>
        <taxon>Hologalegina</taxon>
        <taxon>IRL clade</taxon>
        <taxon>Trifolieae</taxon>
        <taxon>Trifolium</taxon>
    </lineage>
</organism>
<dbReference type="ExpressionAtlas" id="A0A2K3PK76">
    <property type="expression patterns" value="baseline"/>
</dbReference>
<protein>
    <submittedName>
        <fullName evidence="2">GTP-binding protein engA</fullName>
    </submittedName>
</protein>
<evidence type="ECO:0000313" key="2">
    <source>
        <dbReference type="EMBL" id="PNY15677.1"/>
    </source>
</evidence>
<accession>A0A2K3PK76</accession>
<evidence type="ECO:0000313" key="3">
    <source>
        <dbReference type="Proteomes" id="UP000236291"/>
    </source>
</evidence>
<sequence length="94" mass="11055">RYLAISNFPSRRRRVIDKVKRKADTLAYELEEAMKRDLTEAVENLDTFVRVIGKPYQDQAQNRLNKLVEIQGEISNIEKKLRTLQTEIQNLHVS</sequence>
<feature type="coiled-coil region" evidence="1">
    <location>
        <begin position="67"/>
        <end position="94"/>
    </location>
</feature>
<reference evidence="2 3" key="2">
    <citation type="journal article" date="2017" name="Front. Plant Sci.">
        <title>Gene Classification and Mining of Molecular Markers Useful in Red Clover (Trifolium pratense) Breeding.</title>
        <authorList>
            <person name="Istvanek J."/>
            <person name="Dluhosova J."/>
            <person name="Dluhos P."/>
            <person name="Patkova L."/>
            <person name="Nedelnik J."/>
            <person name="Repkova J."/>
        </authorList>
    </citation>
    <scope>NUCLEOTIDE SEQUENCE [LARGE SCALE GENOMIC DNA]</scope>
    <source>
        <strain evidence="3">cv. Tatra</strain>
        <tissue evidence="2">Young leaves</tissue>
    </source>
</reference>
<keyword evidence="1" id="KW-0175">Coiled coil</keyword>
<gene>
    <name evidence="2" type="ORF">L195_g012378</name>
</gene>
<dbReference type="GO" id="GO:0031969">
    <property type="term" value="C:chloroplast membrane"/>
    <property type="evidence" value="ECO:0007669"/>
    <property type="project" value="TreeGrafter"/>
</dbReference>
<evidence type="ECO:0000256" key="1">
    <source>
        <dbReference type="SAM" id="Coils"/>
    </source>
</evidence>
<dbReference type="PANTHER" id="PTHR43681:SF1">
    <property type="entry name" value="SARCALUMENIN"/>
    <property type="match status" value="1"/>
</dbReference>
<comment type="caution">
    <text evidence="2">The sequence shown here is derived from an EMBL/GenBank/DDBJ whole genome shotgun (WGS) entry which is preliminary data.</text>
</comment>
<feature type="non-terminal residue" evidence="2">
    <location>
        <position position="1"/>
    </location>
</feature>
<dbReference type="PANTHER" id="PTHR43681">
    <property type="entry name" value="TRANSMEMBRANE GTPASE FZO"/>
    <property type="match status" value="1"/>
</dbReference>
<proteinExistence type="predicted"/>